<evidence type="ECO:0000313" key="8">
    <source>
        <dbReference type="EMBL" id="TMQ73736.1"/>
    </source>
</evidence>
<evidence type="ECO:0000256" key="2">
    <source>
        <dbReference type="ARBA" id="ARBA00023015"/>
    </source>
</evidence>
<comment type="caution">
    <text evidence="8">The sequence shown here is derived from an EMBL/GenBank/DDBJ whole genome shotgun (WGS) entry which is preliminary data.</text>
</comment>
<dbReference type="PROSITE" id="PS50110">
    <property type="entry name" value="RESPONSE_REGULATORY"/>
    <property type="match status" value="1"/>
</dbReference>
<dbReference type="EMBL" id="VBPB01000047">
    <property type="protein sequence ID" value="TMQ73736.1"/>
    <property type="molecule type" value="Genomic_DNA"/>
</dbReference>
<evidence type="ECO:0000256" key="3">
    <source>
        <dbReference type="ARBA" id="ARBA00023125"/>
    </source>
</evidence>
<dbReference type="GO" id="GO:0003677">
    <property type="term" value="F:DNA binding"/>
    <property type="evidence" value="ECO:0007669"/>
    <property type="project" value="UniProtKB-KW"/>
</dbReference>
<protein>
    <submittedName>
        <fullName evidence="8">Response regulator transcription factor</fullName>
    </submittedName>
</protein>
<evidence type="ECO:0000313" key="9">
    <source>
        <dbReference type="Proteomes" id="UP000319771"/>
    </source>
</evidence>
<dbReference type="GO" id="GO:0006355">
    <property type="term" value="P:regulation of DNA-templated transcription"/>
    <property type="evidence" value="ECO:0007669"/>
    <property type="project" value="InterPro"/>
</dbReference>
<dbReference type="InterPro" id="IPR039420">
    <property type="entry name" value="WalR-like"/>
</dbReference>
<dbReference type="Pfam" id="PF00072">
    <property type="entry name" value="Response_reg"/>
    <property type="match status" value="1"/>
</dbReference>
<dbReference type="PANTHER" id="PTHR43214:SF41">
    <property type="entry name" value="NITRATE_NITRITE RESPONSE REGULATOR PROTEIN NARP"/>
    <property type="match status" value="1"/>
</dbReference>
<dbReference type="PROSITE" id="PS50043">
    <property type="entry name" value="HTH_LUXR_2"/>
    <property type="match status" value="1"/>
</dbReference>
<dbReference type="InterPro" id="IPR016032">
    <property type="entry name" value="Sig_transdc_resp-reg_C-effctor"/>
</dbReference>
<dbReference type="Pfam" id="PF00196">
    <property type="entry name" value="GerE"/>
    <property type="match status" value="1"/>
</dbReference>
<evidence type="ECO:0000256" key="5">
    <source>
        <dbReference type="PROSITE-ProRule" id="PRU00169"/>
    </source>
</evidence>
<dbReference type="SMART" id="SM00421">
    <property type="entry name" value="HTH_LUXR"/>
    <property type="match status" value="1"/>
</dbReference>
<accession>A0A538UCW7</accession>
<sequence>MMRARLLIADDHRMFREGLMAVLRAVRLARRLQPDLALLDITMPMLNGVEATREVRRAAPRCRPVIVSMHCDTAYVAEALRAGARGYVVKSQPAAELVAALRHVMGGEVYLPPKIAHALPDLLQAVDDLGADPLTAREREVLQMVAEGRTTKEIAAVLGISFKTAESHRTHLMAKLDIHDTAGLVRYAVRRRMIEV</sequence>
<dbReference type="InterPro" id="IPR011006">
    <property type="entry name" value="CheY-like_superfamily"/>
</dbReference>
<evidence type="ECO:0000259" key="7">
    <source>
        <dbReference type="PROSITE" id="PS50110"/>
    </source>
</evidence>
<dbReference type="InterPro" id="IPR058245">
    <property type="entry name" value="NreC/VraR/RcsB-like_REC"/>
</dbReference>
<evidence type="ECO:0000259" key="6">
    <source>
        <dbReference type="PROSITE" id="PS50043"/>
    </source>
</evidence>
<dbReference type="PRINTS" id="PR00038">
    <property type="entry name" value="HTHLUXR"/>
</dbReference>
<dbReference type="CDD" id="cd17535">
    <property type="entry name" value="REC_NarL-like"/>
    <property type="match status" value="1"/>
</dbReference>
<keyword evidence="4" id="KW-0804">Transcription</keyword>
<dbReference type="PANTHER" id="PTHR43214">
    <property type="entry name" value="TWO-COMPONENT RESPONSE REGULATOR"/>
    <property type="match status" value="1"/>
</dbReference>
<dbReference type="InterPro" id="IPR001789">
    <property type="entry name" value="Sig_transdc_resp-reg_receiver"/>
</dbReference>
<dbReference type="SUPFAM" id="SSF52172">
    <property type="entry name" value="CheY-like"/>
    <property type="match status" value="1"/>
</dbReference>
<dbReference type="CDD" id="cd06170">
    <property type="entry name" value="LuxR_C_like"/>
    <property type="match status" value="1"/>
</dbReference>
<feature type="domain" description="HTH luxR-type" evidence="6">
    <location>
        <begin position="127"/>
        <end position="192"/>
    </location>
</feature>
<feature type="domain" description="Response regulatory" evidence="7">
    <location>
        <begin position="1"/>
        <end position="105"/>
    </location>
</feature>
<dbReference type="InterPro" id="IPR000792">
    <property type="entry name" value="Tscrpt_reg_LuxR_C"/>
</dbReference>
<dbReference type="GO" id="GO:0000160">
    <property type="term" value="P:phosphorelay signal transduction system"/>
    <property type="evidence" value="ECO:0007669"/>
    <property type="project" value="InterPro"/>
</dbReference>
<reference evidence="8 9" key="1">
    <citation type="journal article" date="2019" name="Nat. Microbiol.">
        <title>Mediterranean grassland soil C-N compound turnover is dependent on rainfall and depth, and is mediated by genomically divergent microorganisms.</title>
        <authorList>
            <person name="Diamond S."/>
            <person name="Andeer P.F."/>
            <person name="Li Z."/>
            <person name="Crits-Christoph A."/>
            <person name="Burstein D."/>
            <person name="Anantharaman K."/>
            <person name="Lane K.R."/>
            <person name="Thomas B.C."/>
            <person name="Pan C."/>
            <person name="Northen T.R."/>
            <person name="Banfield J.F."/>
        </authorList>
    </citation>
    <scope>NUCLEOTIDE SEQUENCE [LARGE SCALE GENOMIC DNA]</scope>
    <source>
        <strain evidence="8">WS_11</strain>
    </source>
</reference>
<dbReference type="AlphaFoldDB" id="A0A538UCW7"/>
<keyword evidence="3" id="KW-0238">DNA-binding</keyword>
<gene>
    <name evidence="8" type="ORF">E6K81_03250</name>
</gene>
<dbReference type="SUPFAM" id="SSF46894">
    <property type="entry name" value="C-terminal effector domain of the bipartite response regulators"/>
    <property type="match status" value="1"/>
</dbReference>
<evidence type="ECO:0000256" key="1">
    <source>
        <dbReference type="ARBA" id="ARBA00022553"/>
    </source>
</evidence>
<organism evidence="8 9">
    <name type="scientific">Eiseniibacteriota bacterium</name>
    <dbReference type="NCBI Taxonomy" id="2212470"/>
    <lineage>
        <taxon>Bacteria</taxon>
        <taxon>Candidatus Eiseniibacteriota</taxon>
    </lineage>
</organism>
<feature type="modified residue" description="4-aspartylphosphate" evidence="5">
    <location>
        <position position="40"/>
    </location>
</feature>
<dbReference type="Gene3D" id="3.40.50.2300">
    <property type="match status" value="1"/>
</dbReference>
<dbReference type="Proteomes" id="UP000319771">
    <property type="component" value="Unassembled WGS sequence"/>
</dbReference>
<keyword evidence="1 5" id="KW-0597">Phosphoprotein</keyword>
<proteinExistence type="predicted"/>
<keyword evidence="2" id="KW-0805">Transcription regulation</keyword>
<dbReference type="SMART" id="SM00448">
    <property type="entry name" value="REC"/>
    <property type="match status" value="1"/>
</dbReference>
<evidence type="ECO:0000256" key="4">
    <source>
        <dbReference type="ARBA" id="ARBA00023163"/>
    </source>
</evidence>
<name>A0A538UCW7_UNCEI</name>